<gene>
    <name evidence="1" type="ORF">METZ01_LOCUS313021</name>
</gene>
<organism evidence="1">
    <name type="scientific">marine metagenome</name>
    <dbReference type="NCBI Taxonomy" id="408172"/>
    <lineage>
        <taxon>unclassified sequences</taxon>
        <taxon>metagenomes</taxon>
        <taxon>ecological metagenomes</taxon>
    </lineage>
</organism>
<accession>A0A382NIR6</accession>
<protein>
    <submittedName>
        <fullName evidence="1">Uncharacterized protein</fullName>
    </submittedName>
</protein>
<reference evidence="1" key="1">
    <citation type="submission" date="2018-05" db="EMBL/GenBank/DDBJ databases">
        <authorList>
            <person name="Lanie J.A."/>
            <person name="Ng W.-L."/>
            <person name="Kazmierczak K.M."/>
            <person name="Andrzejewski T.M."/>
            <person name="Davidsen T.M."/>
            <person name="Wayne K.J."/>
            <person name="Tettelin H."/>
            <person name="Glass J.I."/>
            <person name="Rusch D."/>
            <person name="Podicherti R."/>
            <person name="Tsui H.-C.T."/>
            <person name="Winkler M.E."/>
        </authorList>
    </citation>
    <scope>NUCLEOTIDE SEQUENCE</scope>
</reference>
<proteinExistence type="predicted"/>
<name>A0A382NIR6_9ZZZZ</name>
<evidence type="ECO:0000313" key="1">
    <source>
        <dbReference type="EMBL" id="SVC60167.1"/>
    </source>
</evidence>
<sequence>MNPVDTGVGFSDDSGHEWDGVVGGFGRLAARFGDLDFVHCIGFPMRLGCSWDVFVNGRGWS</sequence>
<dbReference type="EMBL" id="UINC01100252">
    <property type="protein sequence ID" value="SVC60167.1"/>
    <property type="molecule type" value="Genomic_DNA"/>
</dbReference>
<feature type="non-terminal residue" evidence="1">
    <location>
        <position position="61"/>
    </location>
</feature>
<dbReference type="AlphaFoldDB" id="A0A382NIR6"/>